<feature type="repeat" description="WD" evidence="3">
    <location>
        <begin position="285"/>
        <end position="317"/>
    </location>
</feature>
<dbReference type="InterPro" id="IPR036322">
    <property type="entry name" value="WD40_repeat_dom_sf"/>
</dbReference>
<dbReference type="Gene3D" id="2.130.10.10">
    <property type="entry name" value="YVTN repeat-like/Quinoprotein amine dehydrogenase"/>
    <property type="match status" value="2"/>
</dbReference>
<feature type="repeat" description="WD" evidence="3">
    <location>
        <begin position="434"/>
        <end position="465"/>
    </location>
</feature>
<dbReference type="SUPFAM" id="SSF50978">
    <property type="entry name" value="WD40 repeat-like"/>
    <property type="match status" value="1"/>
</dbReference>
<dbReference type="PANTHER" id="PTHR19848">
    <property type="entry name" value="WD40 REPEAT PROTEIN"/>
    <property type="match status" value="1"/>
</dbReference>
<accession>A0A8E2JA42</accession>
<dbReference type="Proteomes" id="UP000250266">
    <property type="component" value="Unassembled WGS sequence"/>
</dbReference>
<gene>
    <name evidence="4" type="ORF">K432DRAFT_386458</name>
</gene>
<dbReference type="SMART" id="SM00320">
    <property type="entry name" value="WD40"/>
    <property type="match status" value="6"/>
</dbReference>
<dbReference type="PANTHER" id="PTHR19848:SF8">
    <property type="entry name" value="F-BOX AND WD REPEAT DOMAIN CONTAINING 7"/>
    <property type="match status" value="1"/>
</dbReference>
<reference evidence="4 5" key="1">
    <citation type="journal article" date="2016" name="Nat. Commun.">
        <title>Ectomycorrhizal ecology is imprinted in the genome of the dominant symbiotic fungus Cenococcum geophilum.</title>
        <authorList>
            <consortium name="DOE Joint Genome Institute"/>
            <person name="Peter M."/>
            <person name="Kohler A."/>
            <person name="Ohm R.A."/>
            <person name="Kuo A."/>
            <person name="Krutzmann J."/>
            <person name="Morin E."/>
            <person name="Arend M."/>
            <person name="Barry K.W."/>
            <person name="Binder M."/>
            <person name="Choi C."/>
            <person name="Clum A."/>
            <person name="Copeland A."/>
            <person name="Grisel N."/>
            <person name="Haridas S."/>
            <person name="Kipfer T."/>
            <person name="LaButti K."/>
            <person name="Lindquist E."/>
            <person name="Lipzen A."/>
            <person name="Maire R."/>
            <person name="Meier B."/>
            <person name="Mihaltcheva S."/>
            <person name="Molinier V."/>
            <person name="Murat C."/>
            <person name="Poggeler S."/>
            <person name="Quandt C.A."/>
            <person name="Sperisen C."/>
            <person name="Tritt A."/>
            <person name="Tisserant E."/>
            <person name="Crous P.W."/>
            <person name="Henrissat B."/>
            <person name="Nehls U."/>
            <person name="Egli S."/>
            <person name="Spatafora J.W."/>
            <person name="Grigoriev I.V."/>
            <person name="Martin F.M."/>
        </authorList>
    </citation>
    <scope>NUCLEOTIDE SEQUENCE [LARGE SCALE GENOMIC DNA]</scope>
    <source>
        <strain evidence="4 5">CBS 459.81</strain>
    </source>
</reference>
<protein>
    <submittedName>
        <fullName evidence="4">WD40 repeat-like protein</fullName>
    </submittedName>
</protein>
<keyword evidence="2" id="KW-0677">Repeat</keyword>
<dbReference type="EMBL" id="KV745376">
    <property type="protein sequence ID" value="OCK75014.1"/>
    <property type="molecule type" value="Genomic_DNA"/>
</dbReference>
<dbReference type="OrthoDB" id="1367865at2759"/>
<organism evidence="4 5">
    <name type="scientific">Lepidopterella palustris CBS 459.81</name>
    <dbReference type="NCBI Taxonomy" id="1314670"/>
    <lineage>
        <taxon>Eukaryota</taxon>
        <taxon>Fungi</taxon>
        <taxon>Dikarya</taxon>
        <taxon>Ascomycota</taxon>
        <taxon>Pezizomycotina</taxon>
        <taxon>Dothideomycetes</taxon>
        <taxon>Pleosporomycetidae</taxon>
        <taxon>Mytilinidiales</taxon>
        <taxon>Argynnaceae</taxon>
        <taxon>Lepidopterella</taxon>
    </lineage>
</organism>
<sequence>MSFVSHTQFLERFAFQLDPDHDFHLSGTPAAWSSGHSLEWTRLPENCTIKLPETEDKEDSSLDSAVSQDETLLAVSTGGKILIFDIETRELRQQLDGGGKVFFRPYGRAETGRDADADTVEGEEANKQTPKDPVYTLLSSAPTDERTAGTVEPGLILWDLDKNGRLLDEDEPLDAAAFAATAVESIQQQLTTQHEWSADFIASSGLYANFTAALRKAETLHQTQHNTIFPGVCIGGFGSDPFSADGRRLVMLGYGQTTQSDMRESDALPEAVVWDLEAGQELFRLHGHTDAIMWVGFSPDSAHIATVSWDGTMRMHDGTSGALSWATENSGQQCWAAAFSPDSVNIVWSSAGGRTVSVHNVSNGGRVAVFPREFNLWSRSLSWNPDGRSIALSTESTVYIWQPFHGLGDESITLEVKLQVDDNIIRGFAALDPVAWIDNGAKLAVGCSDGSVVVWDQQTNSKEAFLRPKGTLVGWSDSSFHFLGGKGYYVSCDGDDRVRFWRTSAPAFSSWWENKPV</sequence>
<evidence type="ECO:0000256" key="2">
    <source>
        <dbReference type="ARBA" id="ARBA00022737"/>
    </source>
</evidence>
<keyword evidence="5" id="KW-1185">Reference proteome</keyword>
<evidence type="ECO:0000256" key="3">
    <source>
        <dbReference type="PROSITE-ProRule" id="PRU00221"/>
    </source>
</evidence>
<dbReference type="PROSITE" id="PS50082">
    <property type="entry name" value="WD_REPEATS_2"/>
    <property type="match status" value="2"/>
</dbReference>
<evidence type="ECO:0000313" key="4">
    <source>
        <dbReference type="EMBL" id="OCK75014.1"/>
    </source>
</evidence>
<dbReference type="InterPro" id="IPR015943">
    <property type="entry name" value="WD40/YVTN_repeat-like_dom_sf"/>
</dbReference>
<proteinExistence type="predicted"/>
<keyword evidence="1 3" id="KW-0853">WD repeat</keyword>
<evidence type="ECO:0000256" key="1">
    <source>
        <dbReference type="ARBA" id="ARBA00022574"/>
    </source>
</evidence>
<dbReference type="AlphaFoldDB" id="A0A8E2JA42"/>
<dbReference type="Pfam" id="PF00400">
    <property type="entry name" value="WD40"/>
    <property type="match status" value="2"/>
</dbReference>
<dbReference type="InterPro" id="IPR001680">
    <property type="entry name" value="WD40_rpt"/>
</dbReference>
<name>A0A8E2JA42_9PEZI</name>
<evidence type="ECO:0000313" key="5">
    <source>
        <dbReference type="Proteomes" id="UP000250266"/>
    </source>
</evidence>